<name>A0AC34F825_9BILA</name>
<protein>
    <submittedName>
        <fullName evidence="2">Multidrug resistance-associated protein 7</fullName>
    </submittedName>
</protein>
<reference evidence="2" key="1">
    <citation type="submission" date="2022-11" db="UniProtKB">
        <authorList>
            <consortium name="WormBaseParasite"/>
        </authorList>
    </citation>
    <scope>IDENTIFICATION</scope>
</reference>
<dbReference type="Proteomes" id="UP000887579">
    <property type="component" value="Unplaced"/>
</dbReference>
<evidence type="ECO:0000313" key="1">
    <source>
        <dbReference type="Proteomes" id="UP000887579"/>
    </source>
</evidence>
<organism evidence="1 2">
    <name type="scientific">Panagrolaimus sp. ES5</name>
    <dbReference type="NCBI Taxonomy" id="591445"/>
    <lineage>
        <taxon>Eukaryota</taxon>
        <taxon>Metazoa</taxon>
        <taxon>Ecdysozoa</taxon>
        <taxon>Nematoda</taxon>
        <taxon>Chromadorea</taxon>
        <taxon>Rhabditida</taxon>
        <taxon>Tylenchina</taxon>
        <taxon>Panagrolaimomorpha</taxon>
        <taxon>Panagrolaimoidea</taxon>
        <taxon>Panagrolaimidae</taxon>
        <taxon>Panagrolaimus</taxon>
    </lineage>
</organism>
<evidence type="ECO:0000313" key="2">
    <source>
        <dbReference type="WBParaSite" id="ES5_v2.g13220.t1"/>
    </source>
</evidence>
<accession>A0AC34F825</accession>
<sequence length="1338" mass="150551">MITVLRWLVYGFKDPRTYLLFIIDAAHILNYIFNIVEWKIARNLNNFQQLQEETVPLSSTADEDANIFSRLFFCWVNPLIKKGYDGQLKTINDLFPLPPSLKVETIDREFLEAAPSYYTDAAPFSLPKSLFNAFGLQYLSLGLLRLAGDCFSFAGPILLHYLVTELEDGDQENYGYYFATLMLVTSFLSALCDFNFNFYVNKVSLRVRCATVLSLYDKLLQVPICRLAKFSSGQLINFMSTDVDRIVNFFQSFHALWSLIFKLTVALYLLYREVGLAFLSGFAAALLMVPLNLYITFKIGSMSGKMMAFKDQRMRLITETMRAIRTVKLSNWERYFENRIERIRSKELKYLSRRKYLDAVCVYLWASAPVLITIAILSTYTVIMHEKLTAAKVFTSLSLINILIMPLNALPWVLLALIEAYVSVKRFTGFFDLQNIDMHGLYSLIEGEGKMLQIDKSTFSWTDSSSHSVKDVEITGTQGSIIGVIGPVGAGKSTLLLGILGETELDGADSTSFLERGSIRIPQKCINEGFAYVGHECWLRRGSVKENILCGTPFQANLYNAVIRATALEHDIEKMPNKDEYQIGDDGTTLSGGQRARLALARALYQDSDVYLLDDPFSSLDVKVGSFIWENCIEKLLKQRGKLVIIATHHTEYLSKADELICLNVDGKIIKSGDPSEVLKSAEVTPFLTIPSEEISLLSDENPILFDSVEPVTVAEEESRAGTVKLGVYWSYLRATGYALSIAIASSIIIMQVSKNLSDAWLSKWTVNSTTNNENFTLDKEYDTVIFKDFSYPLGVRENLPIKDDEEWDRTKYFLTVYVILAAINTFITLIRAFLFAWGGIISARKLHQKLLKVVLNSKLGWWDETPWGRVVNRLCSDIYTIDDSLPFQLNICLASLVNLIGALIITSVALPFLIPFVIILFIVYYFIQRYYRYTTCEVKRLTSLSLSPLYSHITDTVTGIVTIRAHRFVERFSVILNERLGANLRAQFSSLAASQWLSVRLQLLGVVMISLIAFMSVIEIRLHYVETGLIGLAITYALSMNNLLNSLLCSFIDTEKELVAVERVSDYIEDVPLEDTNQQQEDVDKFLYCRTIKGQINFASVSLRYGPGLPWALKNITLTIDPGQRVAIIGRTGAGKSSIFQALLRAHPIETGKIFIDSTIDLGNLELKAVRSIFGIVTQSPFIFSGTVRENFCVNYAVSDAEILDIVTRAGLRDWLNRVGGLDAEIAEGGANFSFGEKQIICLCRLILSKPKIVLIDEATAHLDEKTHIILNNLLRQTLPTTTVISIMHRLSGLKNFDTIIEMVDGVIHRRGPPDMFANIPSRDSSSTPSSSSRSLN</sequence>
<dbReference type="WBParaSite" id="ES5_v2.g13220.t1">
    <property type="protein sequence ID" value="ES5_v2.g13220.t1"/>
    <property type="gene ID" value="ES5_v2.g13220"/>
</dbReference>
<proteinExistence type="predicted"/>